<dbReference type="STRING" id="76595.SAMN05660313_00237"/>
<sequence length="140" mass="16329">MLFFFARNIYLVQSKGLDSWMGGGMRMFGKIDKMLYRVAGFEVTYNSKKYFINLRSVPEFEDEDVALRILPSDDRLKEISKKIKSKKWFFNPEKENITLKPTSVNSLLIDNALITKIEVLTVDFDAKTKEIKLKDINYAN</sequence>
<evidence type="ECO:0000313" key="2">
    <source>
        <dbReference type="Proteomes" id="UP000183257"/>
    </source>
</evidence>
<dbReference type="AlphaFoldDB" id="A0A1K1M0I4"/>
<accession>A0A1K1M0I4</accession>
<organism evidence="1 2">
    <name type="scientific">Cellulophaga fucicola</name>
    <dbReference type="NCBI Taxonomy" id="76595"/>
    <lineage>
        <taxon>Bacteria</taxon>
        <taxon>Pseudomonadati</taxon>
        <taxon>Bacteroidota</taxon>
        <taxon>Flavobacteriia</taxon>
        <taxon>Flavobacteriales</taxon>
        <taxon>Flavobacteriaceae</taxon>
        <taxon>Cellulophaga</taxon>
    </lineage>
</organism>
<name>A0A1K1M0I4_9FLAO</name>
<keyword evidence="2" id="KW-1185">Reference proteome</keyword>
<proteinExistence type="predicted"/>
<dbReference type="EMBL" id="FPIY01000001">
    <property type="protein sequence ID" value="SFW16642.1"/>
    <property type="molecule type" value="Genomic_DNA"/>
</dbReference>
<protein>
    <submittedName>
        <fullName evidence="1">Uncharacterized protein</fullName>
    </submittedName>
</protein>
<dbReference type="Proteomes" id="UP000183257">
    <property type="component" value="Unassembled WGS sequence"/>
</dbReference>
<evidence type="ECO:0000313" key="1">
    <source>
        <dbReference type="EMBL" id="SFW16642.1"/>
    </source>
</evidence>
<gene>
    <name evidence="1" type="ORF">SAMN05660313_00237</name>
</gene>
<reference evidence="2" key="1">
    <citation type="submission" date="2016-11" db="EMBL/GenBank/DDBJ databases">
        <authorList>
            <person name="Varghese N."/>
            <person name="Submissions S."/>
        </authorList>
    </citation>
    <scope>NUCLEOTIDE SEQUENCE [LARGE SCALE GENOMIC DNA]</scope>
    <source>
        <strain evidence="2">DSM 24786</strain>
    </source>
</reference>